<reference evidence="2 3" key="1">
    <citation type="submission" date="2023-10" db="EMBL/GenBank/DDBJ databases">
        <title>The genome sequence of Streptomyces sp. HUAS YS2.</title>
        <authorList>
            <person name="Mo P."/>
        </authorList>
    </citation>
    <scope>NUCLEOTIDE SEQUENCE [LARGE SCALE GENOMIC DNA]</scope>
    <source>
        <strain evidence="2 3">HUAS YS2</strain>
    </source>
</reference>
<dbReference type="Proteomes" id="UP001301731">
    <property type="component" value="Chromosome"/>
</dbReference>
<evidence type="ECO:0000256" key="1">
    <source>
        <dbReference type="SAM" id="Phobius"/>
    </source>
</evidence>
<dbReference type="RefSeq" id="WP_318106304.1">
    <property type="nucleotide sequence ID" value="NZ_CP137573.1"/>
</dbReference>
<sequence>MERSTKRKGSRKRPQRQDWVQLAALILTAITAIAGCVEHFV</sequence>
<evidence type="ECO:0000313" key="2">
    <source>
        <dbReference type="EMBL" id="WOX23913.1"/>
    </source>
</evidence>
<organism evidence="2 3">
    <name type="scientific">Streptomyces solicathayae</name>
    <dbReference type="NCBI Taxonomy" id="3081768"/>
    <lineage>
        <taxon>Bacteria</taxon>
        <taxon>Bacillati</taxon>
        <taxon>Actinomycetota</taxon>
        <taxon>Actinomycetes</taxon>
        <taxon>Kitasatosporales</taxon>
        <taxon>Streptomycetaceae</taxon>
        <taxon>Streptomyces</taxon>
    </lineage>
</organism>
<keyword evidence="1" id="KW-0472">Membrane</keyword>
<name>A0ABZ0LWR9_9ACTN</name>
<proteinExistence type="predicted"/>
<accession>A0ABZ0LWR9</accession>
<gene>
    <name evidence="2" type="ORF">R2D22_22000</name>
</gene>
<protein>
    <recommendedName>
        <fullName evidence="4">Lipoprotein</fullName>
    </recommendedName>
</protein>
<keyword evidence="1" id="KW-0812">Transmembrane</keyword>
<keyword evidence="3" id="KW-1185">Reference proteome</keyword>
<evidence type="ECO:0000313" key="3">
    <source>
        <dbReference type="Proteomes" id="UP001301731"/>
    </source>
</evidence>
<dbReference type="EMBL" id="CP137573">
    <property type="protein sequence ID" value="WOX23913.1"/>
    <property type="molecule type" value="Genomic_DNA"/>
</dbReference>
<keyword evidence="1" id="KW-1133">Transmembrane helix</keyword>
<evidence type="ECO:0008006" key="4">
    <source>
        <dbReference type="Google" id="ProtNLM"/>
    </source>
</evidence>
<feature type="transmembrane region" description="Helical" evidence="1">
    <location>
        <begin position="20"/>
        <end position="40"/>
    </location>
</feature>